<accession>A0ABU7KNT5</accession>
<name>A0ABU7KNT5_9ACTN</name>
<dbReference type="RefSeq" id="WP_330157562.1">
    <property type="nucleotide sequence ID" value="NZ_BAAAJA010000059.1"/>
</dbReference>
<feature type="region of interest" description="Disordered" evidence="1">
    <location>
        <begin position="297"/>
        <end position="331"/>
    </location>
</feature>
<dbReference type="Proteomes" id="UP001348641">
    <property type="component" value="Unassembled WGS sequence"/>
</dbReference>
<protein>
    <submittedName>
        <fullName evidence="2">Uncharacterized protein</fullName>
    </submittedName>
</protein>
<sequence length="421" mass="44559">MGSRIITLQRQARELGRLRTGTFNGRYPQRSETWVITSHSRDYIEAAAETWGGDVEEWKPQGAGAKQWRVITEARAINAILPPGDPLSQAYESWSRGGCTRRCDGQVEQINDTACVCVATWGPDFHQVAPKDKACKMTTRLSVILPDMPDLGSWRVETHSYYSASELAATVDVLKGQLGQAAMVPVALRIEQRTRVANGETKHFPVVAMELRGATAGQVMAGQIPTAEVASPAGQAPAVGAGDAPAALPPAPGRDWVAEVRAAASLDDMRALYAEAGKAGAPDELAVAMRAAMKARADQLAEQSSDGRAARPAPEPETAPPAPASSADEAADTDAAWLACVSATPDGWSTTDLLDAFAVRYDGLLADDASAVQLNQYAKDLRAGLVVRAGQPERSGTPTLDALKDRAADQAPPPGDDTPPF</sequence>
<reference evidence="2 3" key="1">
    <citation type="submission" date="2023-07" db="EMBL/GenBank/DDBJ databases">
        <authorList>
            <person name="Girao M."/>
            <person name="Carvalho M.F."/>
        </authorList>
    </citation>
    <scope>NUCLEOTIDE SEQUENCE [LARGE SCALE GENOMIC DNA]</scope>
    <source>
        <strain evidence="2 3">66/93</strain>
    </source>
</reference>
<feature type="compositionally biased region" description="Pro residues" evidence="1">
    <location>
        <begin position="411"/>
        <end position="421"/>
    </location>
</feature>
<dbReference type="Pfam" id="PF18897">
    <property type="entry name" value="Gp3-like"/>
    <property type="match status" value="1"/>
</dbReference>
<feature type="compositionally biased region" description="Low complexity" evidence="1">
    <location>
        <begin position="233"/>
        <end position="246"/>
    </location>
</feature>
<proteinExistence type="predicted"/>
<evidence type="ECO:0000313" key="3">
    <source>
        <dbReference type="Proteomes" id="UP001348641"/>
    </source>
</evidence>
<evidence type="ECO:0000313" key="2">
    <source>
        <dbReference type="EMBL" id="MEE2050337.1"/>
    </source>
</evidence>
<gene>
    <name evidence="2" type="ORF">Q8A49_07495</name>
</gene>
<feature type="region of interest" description="Disordered" evidence="1">
    <location>
        <begin position="389"/>
        <end position="421"/>
    </location>
</feature>
<feature type="compositionally biased region" description="Pro residues" evidence="1">
    <location>
        <begin position="313"/>
        <end position="323"/>
    </location>
</feature>
<feature type="region of interest" description="Disordered" evidence="1">
    <location>
        <begin position="233"/>
        <end position="252"/>
    </location>
</feature>
<evidence type="ECO:0000256" key="1">
    <source>
        <dbReference type="SAM" id="MobiDB-lite"/>
    </source>
</evidence>
<dbReference type="InterPro" id="IPR043991">
    <property type="entry name" value="Gp3-like"/>
</dbReference>
<comment type="caution">
    <text evidence="2">The sequence shown here is derived from an EMBL/GenBank/DDBJ whole genome shotgun (WGS) entry which is preliminary data.</text>
</comment>
<dbReference type="EMBL" id="JAUUCC010000013">
    <property type="protein sequence ID" value="MEE2050337.1"/>
    <property type="molecule type" value="Genomic_DNA"/>
</dbReference>
<organism evidence="2 3">
    <name type="scientific">Nocardiopsis tropica</name>
    <dbReference type="NCBI Taxonomy" id="109330"/>
    <lineage>
        <taxon>Bacteria</taxon>
        <taxon>Bacillati</taxon>
        <taxon>Actinomycetota</taxon>
        <taxon>Actinomycetes</taxon>
        <taxon>Streptosporangiales</taxon>
        <taxon>Nocardiopsidaceae</taxon>
        <taxon>Nocardiopsis</taxon>
    </lineage>
</organism>